<protein>
    <submittedName>
        <fullName evidence="2">YncE family protein</fullName>
    </submittedName>
</protein>
<dbReference type="PANTHER" id="PTHR47197:SF3">
    <property type="entry name" value="DIHYDRO-HEME D1 DEHYDROGENASE"/>
    <property type="match status" value="1"/>
</dbReference>
<dbReference type="Proteomes" id="UP000446768">
    <property type="component" value="Unassembled WGS sequence"/>
</dbReference>
<dbReference type="InterPro" id="IPR011048">
    <property type="entry name" value="Haem_d1_sf"/>
</dbReference>
<dbReference type="AlphaFoldDB" id="A0A7X2LWE9"/>
<proteinExistence type="predicted"/>
<gene>
    <name evidence="2" type="ORF">GJ700_32725</name>
</gene>
<reference evidence="2 3" key="1">
    <citation type="submission" date="2019-11" db="EMBL/GenBank/DDBJ databases">
        <title>Novel species isolated from a subtropical stream in China.</title>
        <authorList>
            <person name="Lu H."/>
        </authorList>
    </citation>
    <scope>NUCLEOTIDE SEQUENCE [LARGE SCALE GENOMIC DNA]</scope>
    <source>
        <strain evidence="2 3">FT92W</strain>
    </source>
</reference>
<keyword evidence="3" id="KW-1185">Reference proteome</keyword>
<organism evidence="2 3">
    <name type="scientific">Pseudoduganella rivuli</name>
    <dbReference type="NCBI Taxonomy" id="2666085"/>
    <lineage>
        <taxon>Bacteria</taxon>
        <taxon>Pseudomonadati</taxon>
        <taxon>Pseudomonadota</taxon>
        <taxon>Betaproteobacteria</taxon>
        <taxon>Burkholderiales</taxon>
        <taxon>Oxalobacteraceae</taxon>
        <taxon>Telluria group</taxon>
        <taxon>Pseudoduganella</taxon>
    </lineage>
</organism>
<evidence type="ECO:0000256" key="1">
    <source>
        <dbReference type="SAM" id="SignalP"/>
    </source>
</evidence>
<dbReference type="SUPFAM" id="SSF51004">
    <property type="entry name" value="C-terminal (heme d1) domain of cytochrome cd1-nitrite reductase"/>
    <property type="match status" value="1"/>
</dbReference>
<dbReference type="InterPro" id="IPR051200">
    <property type="entry name" value="Host-pathogen_enzymatic-act"/>
</dbReference>
<feature type="chain" id="PRO_5031350108" evidence="1">
    <location>
        <begin position="22"/>
        <end position="391"/>
    </location>
</feature>
<accession>A0A7X2LWE9</accession>
<dbReference type="EMBL" id="WKJJ01000033">
    <property type="protein sequence ID" value="MRV76486.1"/>
    <property type="molecule type" value="Genomic_DNA"/>
</dbReference>
<dbReference type="PANTHER" id="PTHR47197">
    <property type="entry name" value="PROTEIN NIRF"/>
    <property type="match status" value="1"/>
</dbReference>
<evidence type="ECO:0000313" key="2">
    <source>
        <dbReference type="EMBL" id="MRV76486.1"/>
    </source>
</evidence>
<dbReference type="RefSeq" id="WP_154382035.1">
    <property type="nucleotide sequence ID" value="NZ_WKJJ01000033.1"/>
</dbReference>
<dbReference type="InterPro" id="IPR015943">
    <property type="entry name" value="WD40/YVTN_repeat-like_dom_sf"/>
</dbReference>
<evidence type="ECO:0000313" key="3">
    <source>
        <dbReference type="Proteomes" id="UP000446768"/>
    </source>
</evidence>
<feature type="signal peptide" evidence="1">
    <location>
        <begin position="1"/>
        <end position="21"/>
    </location>
</feature>
<name>A0A7X2LWE9_9BURK</name>
<sequence>MNTRLLLPFAVSLCIPAIAGAAILAMMNYETKSADSLKVLKNPVGPMARKEGIAIIDVDPTSKTFGKIVKDIPLPADLVAHHLFYNHDMSKAYVTALGKTELRVMDMKSKDYAMRTISVPTCSVGEDIVFSPDHKHWYLSCMGTQSMVVGDARSDKVLSTIKVAAPYPHGLAVHGGADRILLTSTVRATDLGDAGEVISAVEASTGKVLGTYKMSAKPSPSGVAPVEILFVPNAKPAVAYVTNMFGGTLWTASWRPEKKDFDVAQAYDFADLKVGVPLEMYFNQNGTRMYVTTAKPGHLHIFDISAKATEPKLMKSIPAAEGAHHVAFTKDGKYAFVQNALLNLPGMSDGAVTVIDLQSGSVVASMDTLKNAGLNPNSIVLLPQWNDLMGH</sequence>
<keyword evidence="1" id="KW-0732">Signal</keyword>
<dbReference type="Gene3D" id="2.130.10.10">
    <property type="entry name" value="YVTN repeat-like/Quinoprotein amine dehydrogenase"/>
    <property type="match status" value="2"/>
</dbReference>
<comment type="caution">
    <text evidence="2">The sequence shown here is derived from an EMBL/GenBank/DDBJ whole genome shotgun (WGS) entry which is preliminary data.</text>
</comment>